<keyword evidence="1" id="KW-0862">Zinc</keyword>
<accession>A0A0L6UUI6</accession>
<dbReference type="Proteomes" id="UP000037035">
    <property type="component" value="Unassembled WGS sequence"/>
</dbReference>
<dbReference type="PROSITE" id="PS50966">
    <property type="entry name" value="ZF_SWIM"/>
    <property type="match status" value="1"/>
</dbReference>
<protein>
    <recommendedName>
        <fullName evidence="3">SWIM-type domain-containing protein</fullName>
    </recommendedName>
</protein>
<evidence type="ECO:0000259" key="3">
    <source>
        <dbReference type="PROSITE" id="PS50966"/>
    </source>
</evidence>
<feature type="region of interest" description="Disordered" evidence="2">
    <location>
        <begin position="242"/>
        <end position="265"/>
    </location>
</feature>
<dbReference type="VEuPathDB" id="FungiDB:VP01_3919g1"/>
<dbReference type="GO" id="GO:0008270">
    <property type="term" value="F:zinc ion binding"/>
    <property type="evidence" value="ECO:0007669"/>
    <property type="project" value="UniProtKB-KW"/>
</dbReference>
<evidence type="ECO:0000256" key="2">
    <source>
        <dbReference type="SAM" id="MobiDB-lite"/>
    </source>
</evidence>
<comment type="caution">
    <text evidence="4">The sequence shown here is derived from an EMBL/GenBank/DDBJ whole genome shotgun (WGS) entry which is preliminary data.</text>
</comment>
<organism evidence="4 5">
    <name type="scientific">Puccinia sorghi</name>
    <dbReference type="NCBI Taxonomy" id="27349"/>
    <lineage>
        <taxon>Eukaryota</taxon>
        <taxon>Fungi</taxon>
        <taxon>Dikarya</taxon>
        <taxon>Basidiomycota</taxon>
        <taxon>Pucciniomycotina</taxon>
        <taxon>Pucciniomycetes</taxon>
        <taxon>Pucciniales</taxon>
        <taxon>Pucciniaceae</taxon>
        <taxon>Puccinia</taxon>
    </lineage>
</organism>
<evidence type="ECO:0000256" key="1">
    <source>
        <dbReference type="PROSITE-ProRule" id="PRU00325"/>
    </source>
</evidence>
<proteinExistence type="predicted"/>
<dbReference type="EMBL" id="LAVV01008967">
    <property type="protein sequence ID" value="KNZ51520.1"/>
    <property type="molecule type" value="Genomic_DNA"/>
</dbReference>
<keyword evidence="1" id="KW-0479">Metal-binding</keyword>
<evidence type="ECO:0000313" key="5">
    <source>
        <dbReference type="Proteomes" id="UP000037035"/>
    </source>
</evidence>
<gene>
    <name evidence="4" type="ORF">VP01_3919g1</name>
</gene>
<dbReference type="AlphaFoldDB" id="A0A0L6UUI6"/>
<feature type="domain" description="SWIM-type" evidence="3">
    <location>
        <begin position="184"/>
        <end position="227"/>
    </location>
</feature>
<name>A0A0L6UUI6_9BASI</name>
<evidence type="ECO:0000313" key="4">
    <source>
        <dbReference type="EMBL" id="KNZ51520.1"/>
    </source>
</evidence>
<keyword evidence="5" id="KW-1185">Reference proteome</keyword>
<reference evidence="4 5" key="1">
    <citation type="submission" date="2015-08" db="EMBL/GenBank/DDBJ databases">
        <title>Next Generation Sequencing and Analysis of the Genome of Puccinia sorghi L Schw, the Causal Agent of Maize Common Rust.</title>
        <authorList>
            <person name="Rochi L."/>
            <person name="Burguener G."/>
            <person name="Darino M."/>
            <person name="Turjanski A."/>
            <person name="Kreff E."/>
            <person name="Dieguez M.J."/>
            <person name="Sacco F."/>
        </authorList>
    </citation>
    <scope>NUCLEOTIDE SEQUENCE [LARGE SCALE GENOMIC DNA]</scope>
    <source>
        <strain evidence="4 5">RO10H11247</strain>
    </source>
</reference>
<keyword evidence="1" id="KW-0863">Zinc-finger</keyword>
<dbReference type="InterPro" id="IPR007527">
    <property type="entry name" value="Znf_SWIM"/>
</dbReference>
<sequence length="389" mass="44139">MEGSRKVGRRDGTDGADVGDILSQACFAPRLRDDCPIQIERQVQVAHTFQALRPPAYNCSIFSILSQATPPLNPTHTKTKTRVHSSLISPPKPQINSLARRAEYTARPGVLNQMPCGDYIFRIKKTLMCAHESPTYLTGAQGQNLCRAEGPGGFDAFSGLFWASSLLSSPTFITVPLPYFSGPFTFFVGALDKGEPMNCDCRKALYLPFKMFKSFCRHLLQFLRKPEFQITFRRERCVMSSQESTRASTKPKPTYLRHNEVDHPSSDNRLSVQQVRRLMMRLAPGAIEDVTLSQYKNYYLNKMIRHEEISQHINKITQYILEGWIHISVYTKCATNDTNTSTALVQPYEIEIILKVPQCLFCPFSRLIPCKKIQEGGIHLICPKCLNFF</sequence>